<keyword evidence="2" id="KW-0732">Signal</keyword>
<evidence type="ECO:0000256" key="1">
    <source>
        <dbReference type="SAM" id="MobiDB-lite"/>
    </source>
</evidence>
<accession>V4AMM2</accession>
<dbReference type="KEGG" id="lgi:LOTGIDRAFT_231811"/>
<evidence type="ECO:0000256" key="2">
    <source>
        <dbReference type="SAM" id="SignalP"/>
    </source>
</evidence>
<dbReference type="RefSeq" id="XP_009053141.1">
    <property type="nucleotide sequence ID" value="XM_009054893.1"/>
</dbReference>
<evidence type="ECO:0000313" key="4">
    <source>
        <dbReference type="Proteomes" id="UP000030746"/>
    </source>
</evidence>
<reference evidence="3 4" key="1">
    <citation type="journal article" date="2013" name="Nature">
        <title>Insights into bilaterian evolution from three spiralian genomes.</title>
        <authorList>
            <person name="Simakov O."/>
            <person name="Marletaz F."/>
            <person name="Cho S.J."/>
            <person name="Edsinger-Gonzales E."/>
            <person name="Havlak P."/>
            <person name="Hellsten U."/>
            <person name="Kuo D.H."/>
            <person name="Larsson T."/>
            <person name="Lv J."/>
            <person name="Arendt D."/>
            <person name="Savage R."/>
            <person name="Osoegawa K."/>
            <person name="de Jong P."/>
            <person name="Grimwood J."/>
            <person name="Chapman J.A."/>
            <person name="Shapiro H."/>
            <person name="Aerts A."/>
            <person name="Otillar R.P."/>
            <person name="Terry A.Y."/>
            <person name="Boore J.L."/>
            <person name="Grigoriev I.V."/>
            <person name="Lindberg D.R."/>
            <person name="Seaver E.C."/>
            <person name="Weisblat D.A."/>
            <person name="Putnam N.H."/>
            <person name="Rokhsar D.S."/>
        </authorList>
    </citation>
    <scope>NUCLEOTIDE SEQUENCE [LARGE SCALE GENOMIC DNA]</scope>
</reference>
<sequence>MKISTSTITSCFIVCHIFTSLVSSYDERLEDLFETEGLLPLHKPQSEQTRVKLPTKEPSIKSTPSPYRPPNHPSSRQRADMADFLESEAFEKPLSRYRRANPDDNVEGSGGDPASTTSAPTLQCHEVVCSGQDCVSSFDKTDTSKQCLSQGSCYIRARYNETLKILQTVEARCDERSFCEWQTITLDEFTEVSNCCTDNLCNDPTLLASSSSKFHQNTVFQLLLCLMTILLNSCR</sequence>
<keyword evidence="4" id="KW-1185">Reference proteome</keyword>
<protein>
    <recommendedName>
        <fullName evidence="5">UPAR/Ly6 domain-containing protein</fullName>
    </recommendedName>
</protein>
<dbReference type="Proteomes" id="UP000030746">
    <property type="component" value="Unassembled WGS sequence"/>
</dbReference>
<feature type="region of interest" description="Disordered" evidence="1">
    <location>
        <begin position="95"/>
        <end position="117"/>
    </location>
</feature>
<organism evidence="3 4">
    <name type="scientific">Lottia gigantea</name>
    <name type="common">Giant owl limpet</name>
    <dbReference type="NCBI Taxonomy" id="225164"/>
    <lineage>
        <taxon>Eukaryota</taxon>
        <taxon>Metazoa</taxon>
        <taxon>Spiralia</taxon>
        <taxon>Lophotrochozoa</taxon>
        <taxon>Mollusca</taxon>
        <taxon>Gastropoda</taxon>
        <taxon>Patellogastropoda</taxon>
        <taxon>Lottioidea</taxon>
        <taxon>Lottiidae</taxon>
        <taxon>Lottia</taxon>
    </lineage>
</organism>
<gene>
    <name evidence="3" type="ORF">LOTGIDRAFT_231811</name>
</gene>
<dbReference type="AlphaFoldDB" id="V4AMM2"/>
<feature type="signal peptide" evidence="2">
    <location>
        <begin position="1"/>
        <end position="24"/>
    </location>
</feature>
<proteinExistence type="predicted"/>
<dbReference type="HOGENOM" id="CLU_1181383_0_0_1"/>
<feature type="region of interest" description="Disordered" evidence="1">
    <location>
        <begin position="43"/>
        <end position="77"/>
    </location>
</feature>
<feature type="chain" id="PRO_5004716997" description="UPAR/Ly6 domain-containing protein" evidence="2">
    <location>
        <begin position="25"/>
        <end position="235"/>
    </location>
</feature>
<name>V4AMM2_LOTGI</name>
<dbReference type="CTD" id="20248722"/>
<dbReference type="EMBL" id="KB201549">
    <property type="protein sequence ID" value="ESO96020.1"/>
    <property type="molecule type" value="Genomic_DNA"/>
</dbReference>
<evidence type="ECO:0000313" key="3">
    <source>
        <dbReference type="EMBL" id="ESO96020.1"/>
    </source>
</evidence>
<dbReference type="GeneID" id="20248722"/>
<evidence type="ECO:0008006" key="5">
    <source>
        <dbReference type="Google" id="ProtNLM"/>
    </source>
</evidence>